<name>W2VZZ7_PHYNI</name>
<organism evidence="1 2">
    <name type="scientific">Phytophthora nicotianae CJ01A1</name>
    <dbReference type="NCBI Taxonomy" id="1317063"/>
    <lineage>
        <taxon>Eukaryota</taxon>
        <taxon>Sar</taxon>
        <taxon>Stramenopiles</taxon>
        <taxon>Oomycota</taxon>
        <taxon>Peronosporomycetes</taxon>
        <taxon>Peronosporales</taxon>
        <taxon>Peronosporaceae</taxon>
        <taxon>Phytophthora</taxon>
    </lineage>
</organism>
<evidence type="ECO:0000313" key="1">
    <source>
        <dbReference type="EMBL" id="ETP03920.1"/>
    </source>
</evidence>
<dbReference type="EMBL" id="ANIX01003807">
    <property type="protein sequence ID" value="ETP03920.1"/>
    <property type="molecule type" value="Genomic_DNA"/>
</dbReference>
<dbReference type="AlphaFoldDB" id="W2VZZ7"/>
<protein>
    <submittedName>
        <fullName evidence="1">Uncharacterized protein</fullName>
    </submittedName>
</protein>
<proteinExistence type="predicted"/>
<reference evidence="1 2" key="1">
    <citation type="submission" date="2013-11" db="EMBL/GenBank/DDBJ databases">
        <title>The Genome Sequence of Phytophthora parasitica CJ01A1.</title>
        <authorList>
            <consortium name="The Broad Institute Genomics Platform"/>
            <person name="Russ C."/>
            <person name="Tyler B."/>
            <person name="Panabieres F."/>
            <person name="Shan W."/>
            <person name="Tripathy S."/>
            <person name="Grunwald N."/>
            <person name="Machado M."/>
            <person name="Johnson C.S."/>
            <person name="Walker B."/>
            <person name="Young S.K."/>
            <person name="Zeng Q."/>
            <person name="Gargeya S."/>
            <person name="Fitzgerald M."/>
            <person name="Haas B."/>
            <person name="Abouelleil A."/>
            <person name="Allen A.W."/>
            <person name="Alvarado L."/>
            <person name="Arachchi H.M."/>
            <person name="Berlin A.M."/>
            <person name="Chapman S.B."/>
            <person name="Gainer-Dewar J."/>
            <person name="Goldberg J."/>
            <person name="Griggs A."/>
            <person name="Gujja S."/>
            <person name="Hansen M."/>
            <person name="Howarth C."/>
            <person name="Imamovic A."/>
            <person name="Ireland A."/>
            <person name="Larimer J."/>
            <person name="McCowan C."/>
            <person name="Murphy C."/>
            <person name="Pearson M."/>
            <person name="Poon T.W."/>
            <person name="Priest M."/>
            <person name="Roberts A."/>
            <person name="Saif S."/>
            <person name="Shea T."/>
            <person name="Sisk P."/>
            <person name="Sykes S."/>
            <person name="Wortman J."/>
            <person name="Nusbaum C."/>
            <person name="Birren B."/>
        </authorList>
    </citation>
    <scope>NUCLEOTIDE SEQUENCE [LARGE SCALE GENOMIC DNA]</scope>
    <source>
        <strain evidence="1 2">CJ01A1</strain>
    </source>
</reference>
<dbReference type="Proteomes" id="UP000018958">
    <property type="component" value="Unassembled WGS sequence"/>
</dbReference>
<evidence type="ECO:0000313" key="2">
    <source>
        <dbReference type="Proteomes" id="UP000018958"/>
    </source>
</evidence>
<sequence length="160" mass="17747">MANGKWLHPRLARTTSLEGAAAVPLARPQLKSTRTGALALPASQEKACIAKPIRGDPLIHFFKFAIHASSGRSRQALHWVVAACNCSSIFHRENRFRRHVDSERDCVDSPSRYNSPYKTDLVKCGNDPLNCQEHLQSLLQVCVCVWLCRCGVLLPSSTLP</sequence>
<accession>W2VZZ7</accession>
<comment type="caution">
    <text evidence="1">The sequence shown here is derived from an EMBL/GenBank/DDBJ whole genome shotgun (WGS) entry which is preliminary data.</text>
</comment>
<gene>
    <name evidence="1" type="ORF">F441_19210</name>
</gene>